<dbReference type="InterPro" id="IPR005259">
    <property type="entry name" value="PriA"/>
</dbReference>
<evidence type="ECO:0000256" key="12">
    <source>
        <dbReference type="HAMAP-Rule" id="MF_00983"/>
    </source>
</evidence>
<feature type="domain" description="Helicase C-terminal" evidence="14">
    <location>
        <begin position="547"/>
        <end position="701"/>
    </location>
</feature>
<dbReference type="InterPro" id="IPR040498">
    <property type="entry name" value="PriA_CRR"/>
</dbReference>
<dbReference type="InterPro" id="IPR041236">
    <property type="entry name" value="PriA_C"/>
</dbReference>
<evidence type="ECO:0000259" key="14">
    <source>
        <dbReference type="PROSITE" id="PS51194"/>
    </source>
</evidence>
<comment type="catalytic activity">
    <reaction evidence="11 12">
        <text>ATP + H2O = ADP + phosphate + H(+)</text>
        <dbReference type="Rhea" id="RHEA:13065"/>
        <dbReference type="ChEBI" id="CHEBI:15377"/>
        <dbReference type="ChEBI" id="CHEBI:15378"/>
        <dbReference type="ChEBI" id="CHEBI:30616"/>
        <dbReference type="ChEBI" id="CHEBI:43474"/>
        <dbReference type="ChEBI" id="CHEBI:456216"/>
        <dbReference type="EC" id="5.6.2.4"/>
    </reaction>
</comment>
<dbReference type="FunFam" id="3.40.50.300:FF:000489">
    <property type="entry name" value="Primosome assembly protein PriA"/>
    <property type="match status" value="1"/>
</dbReference>
<evidence type="ECO:0000256" key="11">
    <source>
        <dbReference type="ARBA" id="ARBA00048988"/>
    </source>
</evidence>
<dbReference type="Pfam" id="PF18074">
    <property type="entry name" value="PriA_C"/>
    <property type="match status" value="1"/>
</dbReference>
<evidence type="ECO:0000259" key="13">
    <source>
        <dbReference type="PROSITE" id="PS51192"/>
    </source>
</evidence>
<dbReference type="GO" id="GO:0006310">
    <property type="term" value="P:DNA recombination"/>
    <property type="evidence" value="ECO:0007669"/>
    <property type="project" value="InterPro"/>
</dbReference>
<feature type="binding site" evidence="12">
    <location>
        <position position="521"/>
    </location>
    <ligand>
        <name>Zn(2+)</name>
        <dbReference type="ChEBI" id="CHEBI:29105"/>
        <label>2</label>
    </ligand>
</feature>
<keyword evidence="5 12" id="KW-0378">Hydrolase</keyword>
<feature type="binding site" evidence="12">
    <location>
        <position position="542"/>
    </location>
    <ligand>
        <name>Zn(2+)</name>
        <dbReference type="ChEBI" id="CHEBI:29105"/>
        <label>2</label>
    </ligand>
</feature>
<evidence type="ECO:0000256" key="5">
    <source>
        <dbReference type="ARBA" id="ARBA00022801"/>
    </source>
</evidence>
<dbReference type="GO" id="GO:0005524">
    <property type="term" value="F:ATP binding"/>
    <property type="evidence" value="ECO:0007669"/>
    <property type="project" value="UniProtKB-UniRule"/>
</dbReference>
<reference evidence="15 16" key="1">
    <citation type="journal article" date="2015" name="Genome Announc.">
        <title>Expanding the biotechnology potential of lactobacilli through comparative genomics of 213 strains and associated genera.</title>
        <authorList>
            <person name="Sun Z."/>
            <person name="Harris H.M."/>
            <person name="McCann A."/>
            <person name="Guo C."/>
            <person name="Argimon S."/>
            <person name="Zhang W."/>
            <person name="Yang X."/>
            <person name="Jeffery I.B."/>
            <person name="Cooney J.C."/>
            <person name="Kagawa T.F."/>
            <person name="Liu W."/>
            <person name="Song Y."/>
            <person name="Salvetti E."/>
            <person name="Wrobel A."/>
            <person name="Rasinkangas P."/>
            <person name="Parkhill J."/>
            <person name="Rea M.C."/>
            <person name="O'Sullivan O."/>
            <person name="Ritari J."/>
            <person name="Douillard F.P."/>
            <person name="Paul Ross R."/>
            <person name="Yang R."/>
            <person name="Briner A.E."/>
            <person name="Felis G.E."/>
            <person name="de Vos W.M."/>
            <person name="Barrangou R."/>
            <person name="Klaenhammer T.R."/>
            <person name="Caufield P.W."/>
            <person name="Cui Y."/>
            <person name="Zhang H."/>
            <person name="O'Toole P.W."/>
        </authorList>
    </citation>
    <scope>NUCLEOTIDE SEQUENCE [LARGE SCALE GENOMIC DNA]</scope>
    <source>
        <strain evidence="15 16">DSM 23829</strain>
    </source>
</reference>
<feature type="domain" description="Helicase ATP-binding" evidence="13">
    <location>
        <begin position="284"/>
        <end position="450"/>
    </location>
</feature>
<dbReference type="PATRIC" id="fig|1423781.4.peg.184"/>
<dbReference type="OrthoDB" id="9759544at2"/>
<keyword evidence="3 12" id="KW-0479">Metal-binding</keyword>
<dbReference type="Pfam" id="PF18319">
    <property type="entry name" value="Zn_ribbon_PriA"/>
    <property type="match status" value="1"/>
</dbReference>
<dbReference type="NCBIfam" id="TIGR00595">
    <property type="entry name" value="priA"/>
    <property type="match status" value="1"/>
</dbReference>
<dbReference type="InterPro" id="IPR001650">
    <property type="entry name" value="Helicase_C-like"/>
</dbReference>
<dbReference type="Pfam" id="PF04851">
    <property type="entry name" value="ResIII"/>
    <property type="match status" value="1"/>
</dbReference>
<dbReference type="GO" id="GO:1990077">
    <property type="term" value="C:primosome complex"/>
    <property type="evidence" value="ECO:0007669"/>
    <property type="project" value="UniProtKB-UniRule"/>
</dbReference>
<evidence type="ECO:0000256" key="3">
    <source>
        <dbReference type="ARBA" id="ARBA00022723"/>
    </source>
</evidence>
<keyword evidence="4 12" id="KW-0547">Nucleotide-binding</keyword>
<dbReference type="CDD" id="cd18804">
    <property type="entry name" value="SF2_C_priA"/>
    <property type="match status" value="1"/>
</dbReference>
<dbReference type="PROSITE" id="PS51194">
    <property type="entry name" value="HELICASE_CTER"/>
    <property type="match status" value="1"/>
</dbReference>
<dbReference type="PROSITE" id="PS51192">
    <property type="entry name" value="HELICASE_ATP_BIND_1"/>
    <property type="match status" value="1"/>
</dbReference>
<comment type="function">
    <text evidence="12">Initiates the restart of stalled replication forks, which reloads the replicative helicase on sites other than the origin of replication. Recognizes and binds to abandoned replication forks and remodels them to uncover a helicase loading site. Promotes assembly of the primosome at these replication forks.</text>
</comment>
<keyword evidence="6 12" id="KW-0347">Helicase</keyword>
<dbReference type="SMART" id="SM00490">
    <property type="entry name" value="HELICc"/>
    <property type="match status" value="1"/>
</dbReference>
<feature type="binding site" evidence="12">
    <location>
        <position position="555"/>
    </location>
    <ligand>
        <name>Zn(2+)</name>
        <dbReference type="ChEBI" id="CHEBI:29105"/>
        <label>1</label>
    </ligand>
</feature>
<keyword evidence="16" id="KW-1185">Reference proteome</keyword>
<keyword evidence="10 12" id="KW-0413">Isomerase</keyword>
<dbReference type="PANTHER" id="PTHR30580:SF0">
    <property type="entry name" value="PRIMOSOMAL PROTEIN N"/>
    <property type="match status" value="1"/>
</dbReference>
<evidence type="ECO:0000256" key="9">
    <source>
        <dbReference type="ARBA" id="ARBA00023125"/>
    </source>
</evidence>
<dbReference type="NCBIfam" id="NF004066">
    <property type="entry name" value="PRK05580.1-3"/>
    <property type="match status" value="1"/>
</dbReference>
<dbReference type="HAMAP" id="MF_00983">
    <property type="entry name" value="PriA"/>
    <property type="match status" value="1"/>
</dbReference>
<dbReference type="EC" id="5.6.2.4" evidence="12"/>
<dbReference type="SMART" id="SM00487">
    <property type="entry name" value="DEXDc"/>
    <property type="match status" value="1"/>
</dbReference>
<dbReference type="GO" id="GO:0006270">
    <property type="term" value="P:DNA replication initiation"/>
    <property type="evidence" value="ECO:0007669"/>
    <property type="project" value="TreeGrafter"/>
</dbReference>
<dbReference type="GO" id="GO:0016887">
    <property type="term" value="F:ATP hydrolysis activity"/>
    <property type="evidence" value="ECO:0007669"/>
    <property type="project" value="RHEA"/>
</dbReference>
<dbReference type="SUPFAM" id="SSF52540">
    <property type="entry name" value="P-loop containing nucleoside triphosphate hydrolases"/>
    <property type="match status" value="2"/>
</dbReference>
<protein>
    <recommendedName>
        <fullName evidence="12">Replication restart protein PriA</fullName>
    </recommendedName>
    <alternativeName>
        <fullName evidence="12">ATP-dependent DNA helicase PriA</fullName>
        <ecNumber evidence="12">5.6.2.4</ecNumber>
    </alternativeName>
    <alternativeName>
        <fullName evidence="12">DNA 3'-5' helicase PriA</fullName>
    </alternativeName>
</protein>
<comment type="similarity">
    <text evidence="12">Belongs to the helicase family. PriA subfamily.</text>
</comment>
<dbReference type="Pfam" id="PF00271">
    <property type="entry name" value="Helicase_C"/>
    <property type="match status" value="1"/>
</dbReference>
<accession>A0A0R2AMI2</accession>
<comment type="subunit">
    <text evidence="12">Component of the replication restart primosome.</text>
</comment>
<dbReference type="PANTHER" id="PTHR30580">
    <property type="entry name" value="PRIMOSOMAL PROTEIN N"/>
    <property type="match status" value="1"/>
</dbReference>
<dbReference type="EMBL" id="AYYQ01000031">
    <property type="protein sequence ID" value="KRM68064.1"/>
    <property type="molecule type" value="Genomic_DNA"/>
</dbReference>
<dbReference type="Proteomes" id="UP000052012">
    <property type="component" value="Unassembled WGS sequence"/>
</dbReference>
<feature type="binding site" evidence="12">
    <location>
        <position position="524"/>
    </location>
    <ligand>
        <name>Zn(2+)</name>
        <dbReference type="ChEBI" id="CHEBI:29105"/>
        <label>2</label>
    </ligand>
</feature>
<dbReference type="InterPro" id="IPR006935">
    <property type="entry name" value="Helicase/UvrB_N"/>
</dbReference>
<dbReference type="InterPro" id="IPR042115">
    <property type="entry name" value="PriA_3primeBD_sf"/>
</dbReference>
<organism evidence="15 16">
    <name type="scientific">Apilactobacillus ozensis DSM 23829 = JCM 17196</name>
    <dbReference type="NCBI Taxonomy" id="1423781"/>
    <lineage>
        <taxon>Bacteria</taxon>
        <taxon>Bacillati</taxon>
        <taxon>Bacillota</taxon>
        <taxon>Bacilli</taxon>
        <taxon>Lactobacillales</taxon>
        <taxon>Lactobacillaceae</taxon>
        <taxon>Apilactobacillus</taxon>
    </lineage>
</organism>
<dbReference type="STRING" id="1423781.FD06_GL000182"/>
<feature type="binding site" evidence="12">
    <location>
        <position position="515"/>
    </location>
    <ligand>
        <name>Zn(2+)</name>
        <dbReference type="ChEBI" id="CHEBI:29105"/>
        <label>1</label>
    </ligand>
</feature>
<keyword evidence="2 12" id="KW-0235">DNA replication</keyword>
<name>A0A0R2AMI2_9LACO</name>
<dbReference type="GO" id="GO:0008270">
    <property type="term" value="F:zinc ion binding"/>
    <property type="evidence" value="ECO:0007669"/>
    <property type="project" value="UniProtKB-UniRule"/>
</dbReference>
<dbReference type="InterPro" id="IPR014001">
    <property type="entry name" value="Helicase_ATP-bd"/>
</dbReference>
<comment type="catalytic activity">
    <reaction evidence="12">
        <text>Couples ATP hydrolysis with the unwinding of duplex DNA by translocating in the 3'-5' direction.</text>
        <dbReference type="EC" id="5.6.2.4"/>
    </reaction>
</comment>
<dbReference type="RefSeq" id="WP_082605297.1">
    <property type="nucleotide sequence ID" value="NZ_AYYQ01000031.1"/>
</dbReference>
<dbReference type="FunFam" id="3.40.1440.60:FF:000001">
    <property type="entry name" value="Primosomal protein N"/>
    <property type="match status" value="1"/>
</dbReference>
<dbReference type="Gene3D" id="3.40.50.300">
    <property type="entry name" value="P-loop containing nucleotide triphosphate hydrolases"/>
    <property type="match status" value="2"/>
</dbReference>
<dbReference type="GO" id="GO:0003677">
    <property type="term" value="F:DNA binding"/>
    <property type="evidence" value="ECO:0007669"/>
    <property type="project" value="UniProtKB-UniRule"/>
</dbReference>
<evidence type="ECO:0000256" key="1">
    <source>
        <dbReference type="ARBA" id="ARBA00022515"/>
    </source>
</evidence>
<evidence type="ECO:0000256" key="4">
    <source>
        <dbReference type="ARBA" id="ARBA00022741"/>
    </source>
</evidence>
<comment type="cofactor">
    <cofactor evidence="12">
        <name>Zn(2+)</name>
        <dbReference type="ChEBI" id="CHEBI:29105"/>
    </cofactor>
    <text evidence="12">Binds 2 zinc ions per subunit.</text>
</comment>
<keyword evidence="7 12" id="KW-0862">Zinc</keyword>
<dbReference type="Gene3D" id="3.40.1440.60">
    <property type="entry name" value="PriA, 3(prime) DNA-binding domain"/>
    <property type="match status" value="1"/>
</dbReference>
<keyword evidence="8 12" id="KW-0067">ATP-binding</keyword>
<feature type="binding site" evidence="12">
    <location>
        <position position="539"/>
    </location>
    <ligand>
        <name>Zn(2+)</name>
        <dbReference type="ChEBI" id="CHEBI:29105"/>
        <label>2</label>
    </ligand>
</feature>
<dbReference type="GO" id="GO:0006302">
    <property type="term" value="P:double-strand break repair"/>
    <property type="evidence" value="ECO:0007669"/>
    <property type="project" value="InterPro"/>
</dbReference>
<dbReference type="AlphaFoldDB" id="A0A0R2AMI2"/>
<comment type="caution">
    <text evidence="15">The sequence shown here is derived from an EMBL/GenBank/DDBJ whole genome shotgun (WGS) entry which is preliminary data.</text>
</comment>
<dbReference type="GO" id="GO:0043138">
    <property type="term" value="F:3'-5' DNA helicase activity"/>
    <property type="evidence" value="ECO:0007669"/>
    <property type="project" value="UniProtKB-EC"/>
</dbReference>
<keyword evidence="1 12" id="KW-0639">Primosome</keyword>
<evidence type="ECO:0000256" key="6">
    <source>
        <dbReference type="ARBA" id="ARBA00022806"/>
    </source>
</evidence>
<dbReference type="Pfam" id="PF17764">
    <property type="entry name" value="PriA_3primeBD"/>
    <property type="match status" value="1"/>
</dbReference>
<gene>
    <name evidence="12" type="primary">priA</name>
    <name evidence="15" type="ORF">FD06_GL000182</name>
</gene>
<dbReference type="CDD" id="cd17929">
    <property type="entry name" value="DEXHc_priA"/>
    <property type="match status" value="1"/>
</dbReference>
<dbReference type="InterPro" id="IPR027417">
    <property type="entry name" value="P-loop_NTPase"/>
</dbReference>
<evidence type="ECO:0000256" key="2">
    <source>
        <dbReference type="ARBA" id="ARBA00022705"/>
    </source>
</evidence>
<feature type="binding site" evidence="12">
    <location>
        <position position="512"/>
    </location>
    <ligand>
        <name>Zn(2+)</name>
        <dbReference type="ChEBI" id="CHEBI:29105"/>
        <label>1</label>
    </ligand>
</feature>
<proteinExistence type="inferred from homology"/>
<feature type="binding site" evidence="12">
    <location>
        <position position="552"/>
    </location>
    <ligand>
        <name>Zn(2+)</name>
        <dbReference type="ChEBI" id="CHEBI:29105"/>
        <label>1</label>
    </ligand>
</feature>
<keyword evidence="9 12" id="KW-0238">DNA-binding</keyword>
<evidence type="ECO:0000256" key="7">
    <source>
        <dbReference type="ARBA" id="ARBA00022833"/>
    </source>
</evidence>
<evidence type="ECO:0000313" key="16">
    <source>
        <dbReference type="Proteomes" id="UP000052012"/>
    </source>
</evidence>
<evidence type="ECO:0000256" key="10">
    <source>
        <dbReference type="ARBA" id="ARBA00023235"/>
    </source>
</evidence>
<evidence type="ECO:0000256" key="8">
    <source>
        <dbReference type="ARBA" id="ARBA00022840"/>
    </source>
</evidence>
<dbReference type="GO" id="GO:0006269">
    <property type="term" value="P:DNA replication, synthesis of primer"/>
    <property type="evidence" value="ECO:0007669"/>
    <property type="project" value="UniProtKB-KW"/>
</dbReference>
<dbReference type="InterPro" id="IPR041222">
    <property type="entry name" value="PriA_3primeBD"/>
</dbReference>
<evidence type="ECO:0000313" key="15">
    <source>
        <dbReference type="EMBL" id="KRM68064.1"/>
    </source>
</evidence>
<sequence length="806" mass="92252">MKLAEIIVDVPTMQTDKPYTYMIPKDLENQISVGSRVAVPFGRGARKVQGIIVSIVEKFSLPDNFKLKEISKVMDLNAVLNDELLKLSKWLAQTTYSFRINCIDTMLPSAMHVKYKRVVNLIDDNINDAEILQLFKKSKSIDFDDIDSDKHLVNKLMQLKKNNQVSLEYLVNDKAISKKELFIEKNITDEQIKDIIPKLRKNSTNQLRLLKVLLDEKSLNIKQTELTKKYKISNSTINTAIKNQWITKKQVEIYRNPYKRPVTRNYPLKLNDDQFVAVNTVAKSVKKHENKVFLLEGVTGSGKTEVYLQTIQKALVDGRNALMLVPEISLTPQIVNRVKGRFGELVAVLHSGLSKGERYDEWRRIHEGKAQVVVGARSAIFAPLQNIGVIIMDEEHDPSYKQDDNPRYQTREVAKWRAKYNNCPVILGSATPSLESRARASKHVYDLIKLPHRINNQKLPAVSIVDMREELANSGQEDFSAPLINAIKQRILNNEQVVLMLNRRGFSSFVMCRDCGFVLKCPNCDISLTLHMDTFSMKCHYCGHEEAIPKICANCRSRKIRYYGTGTQKAQKELLKLIPEAKVLRMDVDTTRKKGAHEKLLRRFGNHEANILLGTQMIAKGLDFPDVTLVGVLNADTSLDLPDFRASERTFQLLTQVSGRAGRAEKSGQVYIQTFNPDNYAIQLAKSQNYEQFYVKEMGIRHSMNYPPYYFTIKITANGNQEQQVASKILEISRYLKARLNSNAIFLGPSPSSIAKIKNQYYYQIIIKYKNEPKMHECLEFILNYYQKDAQKGLYVNIDSEPLSFM</sequence>